<dbReference type="CDD" id="cd12913">
    <property type="entry name" value="PDC1_MCP_like"/>
    <property type="match status" value="1"/>
</dbReference>
<dbReference type="Pfam" id="PF07228">
    <property type="entry name" value="SpoIIE"/>
    <property type="match status" value="1"/>
</dbReference>
<keyword evidence="6" id="KW-1185">Reference proteome</keyword>
<keyword evidence="3" id="KW-0812">Transmembrane</keyword>
<dbReference type="Pfam" id="PF00672">
    <property type="entry name" value="HAMP"/>
    <property type="match status" value="1"/>
</dbReference>
<dbReference type="InterPro" id="IPR003660">
    <property type="entry name" value="HAMP_dom"/>
</dbReference>
<dbReference type="CDD" id="cd06225">
    <property type="entry name" value="HAMP"/>
    <property type="match status" value="1"/>
</dbReference>
<feature type="domain" description="HAMP" evidence="4">
    <location>
        <begin position="383"/>
        <end position="436"/>
    </location>
</feature>
<dbReference type="SMART" id="SM00331">
    <property type="entry name" value="PP2C_SIG"/>
    <property type="match status" value="1"/>
</dbReference>
<keyword evidence="3" id="KW-0472">Membrane</keyword>
<organism evidence="5 6">
    <name type="scientific">Pseudoxanthomonas gei</name>
    <dbReference type="NCBI Taxonomy" id="1383030"/>
    <lineage>
        <taxon>Bacteria</taxon>
        <taxon>Pseudomonadati</taxon>
        <taxon>Pseudomonadota</taxon>
        <taxon>Gammaproteobacteria</taxon>
        <taxon>Lysobacterales</taxon>
        <taxon>Lysobacteraceae</taxon>
        <taxon>Pseudoxanthomonas</taxon>
    </lineage>
</organism>
<dbReference type="SUPFAM" id="SSF81606">
    <property type="entry name" value="PP2C-like"/>
    <property type="match status" value="1"/>
</dbReference>
<feature type="transmembrane region" description="Helical" evidence="3">
    <location>
        <begin position="68"/>
        <end position="91"/>
    </location>
</feature>
<feature type="region of interest" description="Disordered" evidence="2">
    <location>
        <begin position="1"/>
        <end position="56"/>
    </location>
</feature>
<evidence type="ECO:0000256" key="3">
    <source>
        <dbReference type="SAM" id="Phobius"/>
    </source>
</evidence>
<dbReference type="PROSITE" id="PS50885">
    <property type="entry name" value="HAMP"/>
    <property type="match status" value="1"/>
</dbReference>
<evidence type="ECO:0000313" key="5">
    <source>
        <dbReference type="EMBL" id="NDK39023.1"/>
    </source>
</evidence>
<dbReference type="Pfam" id="PF22673">
    <property type="entry name" value="MCP-like_PDC_1"/>
    <property type="match status" value="1"/>
</dbReference>
<comment type="caution">
    <text evidence="5">The sequence shown here is derived from an EMBL/GenBank/DDBJ whole genome shotgun (WGS) entry which is preliminary data.</text>
</comment>
<name>A0ABX0AIG5_9GAMM</name>
<evidence type="ECO:0000256" key="1">
    <source>
        <dbReference type="ARBA" id="ARBA00022801"/>
    </source>
</evidence>
<proteinExistence type="predicted"/>
<dbReference type="InterPro" id="IPR052016">
    <property type="entry name" value="Bact_Sigma-Reg"/>
</dbReference>
<evidence type="ECO:0000259" key="4">
    <source>
        <dbReference type="PROSITE" id="PS50885"/>
    </source>
</evidence>
<dbReference type="Gene3D" id="3.60.40.10">
    <property type="entry name" value="PPM-type phosphatase domain"/>
    <property type="match status" value="1"/>
</dbReference>
<dbReference type="Gene3D" id="1.10.8.500">
    <property type="entry name" value="HAMP domain in histidine kinase"/>
    <property type="match status" value="1"/>
</dbReference>
<dbReference type="Gene3D" id="3.30.450.20">
    <property type="entry name" value="PAS domain"/>
    <property type="match status" value="1"/>
</dbReference>
<sequence>MEAQQPVLAPDRARMGKSPGRAHRGHRQAYDRVGIPRNTGMSGTPATPGRSAAPADGVNWRRSLRTRIALWSGALNLLVLLLVTAATAWFVRDLILDNARRDTLASTEEAARRLETTLRSVHITTTGLAELVADATLDPEELITTLRALVKATPGASGGLLVLEPREGRPGFARYISADGLRDRDLLAFGYNYRRQPWFQRTLSSPGGWWSEPYRNETAGGTWTITYNMPLRPSGRGAPTRGMVSLTLPLAALTDSFESLAHLPGWRVSLVAPGGTLAANPEPGVALTQTLDQYIARSGRSDLLPAARAVRLHQPGQFTHRDTRSHEQRFTVVAPVGDSGWSLLVAQSYSLIVKRLNRALWLLAAAGTALALLCMWVVRKLAKQISRPMEALAKAAARLGEGDYGTRVAHTGQRDEVGMMARTLEHARTSIQQQLLEIGEMGAARQKLESELSIARDIQHAMLSPPRRIARGGASVEAHAVLEAAKAVGGDFYSFIERGDGELWFAIGDVSDKGVPAALFMARTVTVLEVAAHTLASPAEVLAEASRRLVEGNDTCMFATVLCGHLDVRSGHCTLANAGHDAPLLLHADGRVETLAVAAGPPLGFEVSSDFTLWHGQLEAGASLLAYTDGVTEAFNPGNEAYGPERLLAVLHAGRSAQAQCTQVLAAVHAFAGTAPQSDDITVLAIRRALEHEPLAPATPGERAAVTIIPIASEESTHADTSDRPG</sequence>
<keyword evidence="1" id="KW-0378">Hydrolase</keyword>
<reference evidence="5 6" key="1">
    <citation type="submission" date="2018-07" db="EMBL/GenBank/DDBJ databases">
        <title>Whole genome Sequencing of Pseudoxanthomonas gei KCTC 32298 (T).</title>
        <authorList>
            <person name="Kumar S."/>
            <person name="Bansal K."/>
            <person name="Kaur A."/>
            <person name="Patil P."/>
            <person name="Sharma S."/>
            <person name="Patil P.B."/>
        </authorList>
    </citation>
    <scope>NUCLEOTIDE SEQUENCE [LARGE SCALE GENOMIC DNA]</scope>
    <source>
        <strain evidence="5 6">KCTC 32298</strain>
    </source>
</reference>
<evidence type="ECO:0000256" key="2">
    <source>
        <dbReference type="SAM" id="MobiDB-lite"/>
    </source>
</evidence>
<protein>
    <submittedName>
        <fullName evidence="5">HAMP domain-containing protein</fullName>
    </submittedName>
</protein>
<dbReference type="PANTHER" id="PTHR43156:SF2">
    <property type="entry name" value="STAGE II SPORULATION PROTEIN E"/>
    <property type="match status" value="1"/>
</dbReference>
<dbReference type="PANTHER" id="PTHR43156">
    <property type="entry name" value="STAGE II SPORULATION PROTEIN E-RELATED"/>
    <property type="match status" value="1"/>
</dbReference>
<dbReference type="SUPFAM" id="SSF158472">
    <property type="entry name" value="HAMP domain-like"/>
    <property type="match status" value="1"/>
</dbReference>
<dbReference type="EMBL" id="QOVG01000005">
    <property type="protein sequence ID" value="NDK39023.1"/>
    <property type="molecule type" value="Genomic_DNA"/>
</dbReference>
<evidence type="ECO:0000313" key="6">
    <source>
        <dbReference type="Proteomes" id="UP001429354"/>
    </source>
</evidence>
<gene>
    <name evidence="5" type="ORF">DT603_09240</name>
</gene>
<dbReference type="InterPro" id="IPR001932">
    <property type="entry name" value="PPM-type_phosphatase-like_dom"/>
</dbReference>
<accession>A0ABX0AIG5</accession>
<keyword evidence="3" id="KW-1133">Transmembrane helix</keyword>
<dbReference type="InterPro" id="IPR036457">
    <property type="entry name" value="PPM-type-like_dom_sf"/>
</dbReference>
<dbReference type="SMART" id="SM00304">
    <property type="entry name" value="HAMP"/>
    <property type="match status" value="1"/>
</dbReference>
<dbReference type="Proteomes" id="UP001429354">
    <property type="component" value="Unassembled WGS sequence"/>
</dbReference>